<gene>
    <name evidence="13" type="ORF">K3148_08160</name>
</gene>
<evidence type="ECO:0000256" key="3">
    <source>
        <dbReference type="ARBA" id="ARBA00022553"/>
    </source>
</evidence>
<dbReference type="EC" id="2.7.13.3" evidence="2"/>
<evidence type="ECO:0000256" key="8">
    <source>
        <dbReference type="ARBA" id="ARBA00022741"/>
    </source>
</evidence>
<name>A0ABX8ZIJ6_9SPHN</name>
<evidence type="ECO:0000256" key="11">
    <source>
        <dbReference type="ARBA" id="ARBA00023026"/>
    </source>
</evidence>
<evidence type="ECO:0000313" key="14">
    <source>
        <dbReference type="Proteomes" id="UP000824281"/>
    </source>
</evidence>
<dbReference type="NCBIfam" id="TIGR00229">
    <property type="entry name" value="sensory_box"/>
    <property type="match status" value="1"/>
</dbReference>
<evidence type="ECO:0000256" key="5">
    <source>
        <dbReference type="ARBA" id="ARBA00022643"/>
    </source>
</evidence>
<keyword evidence="7" id="KW-0677">Repeat</keyword>
<keyword evidence="5" id="KW-0288">FMN</keyword>
<evidence type="ECO:0000256" key="4">
    <source>
        <dbReference type="ARBA" id="ARBA00022630"/>
    </source>
</evidence>
<dbReference type="Pfam" id="PF08448">
    <property type="entry name" value="PAS_4"/>
    <property type="match status" value="1"/>
</dbReference>
<dbReference type="Gene3D" id="3.30.450.20">
    <property type="entry name" value="PAS domain"/>
    <property type="match status" value="1"/>
</dbReference>
<dbReference type="InterPro" id="IPR000700">
    <property type="entry name" value="PAS-assoc_C"/>
</dbReference>
<dbReference type="SUPFAM" id="SSF55785">
    <property type="entry name" value="PYP-like sensor domain (PAS domain)"/>
    <property type="match status" value="1"/>
</dbReference>
<dbReference type="InterPro" id="IPR035965">
    <property type="entry name" value="PAS-like_dom_sf"/>
</dbReference>
<dbReference type="InterPro" id="IPR000014">
    <property type="entry name" value="PAS"/>
</dbReference>
<evidence type="ECO:0000313" key="13">
    <source>
        <dbReference type="EMBL" id="QZD88835.1"/>
    </source>
</evidence>
<evidence type="ECO:0000256" key="10">
    <source>
        <dbReference type="ARBA" id="ARBA00022840"/>
    </source>
</evidence>
<dbReference type="PANTHER" id="PTHR41523">
    <property type="entry name" value="TWO-COMPONENT SYSTEM SENSOR PROTEIN"/>
    <property type="match status" value="1"/>
</dbReference>
<organism evidence="13 14">
    <name type="scientific">Qipengyuania aurantiaca</name>
    <dbReference type="NCBI Taxonomy" id="2867233"/>
    <lineage>
        <taxon>Bacteria</taxon>
        <taxon>Pseudomonadati</taxon>
        <taxon>Pseudomonadota</taxon>
        <taxon>Alphaproteobacteria</taxon>
        <taxon>Sphingomonadales</taxon>
        <taxon>Erythrobacteraceae</taxon>
        <taxon>Qipengyuania</taxon>
    </lineage>
</organism>
<dbReference type="PANTHER" id="PTHR41523:SF8">
    <property type="entry name" value="ETHYLENE RESPONSE SENSOR PROTEIN"/>
    <property type="match status" value="1"/>
</dbReference>
<proteinExistence type="predicted"/>
<keyword evidence="11" id="KW-0843">Virulence</keyword>
<evidence type="ECO:0000259" key="12">
    <source>
        <dbReference type="PROSITE" id="PS50113"/>
    </source>
</evidence>
<dbReference type="Gene3D" id="3.30.565.10">
    <property type="entry name" value="Histidine kinase-like ATPase, C-terminal domain"/>
    <property type="match status" value="1"/>
</dbReference>
<evidence type="ECO:0000256" key="1">
    <source>
        <dbReference type="ARBA" id="ARBA00000085"/>
    </source>
</evidence>
<accession>A0ABX8ZIJ6</accession>
<comment type="catalytic activity">
    <reaction evidence="1">
        <text>ATP + protein L-histidine = ADP + protein N-phospho-L-histidine.</text>
        <dbReference type="EC" id="2.7.13.3"/>
    </reaction>
</comment>
<evidence type="ECO:0000256" key="7">
    <source>
        <dbReference type="ARBA" id="ARBA00022737"/>
    </source>
</evidence>
<evidence type="ECO:0000256" key="6">
    <source>
        <dbReference type="ARBA" id="ARBA00022679"/>
    </source>
</evidence>
<keyword evidence="8" id="KW-0547">Nucleotide-binding</keyword>
<sequence>MSAISVKQLAGETDLLLAAILDQSQDCIKLLSPSGEIEYMNENGRRVMAIENFADIVGQHWSNFWPEETRKTINTSIDKARRGQQSRFEALCPTLDGTPTWWDVSVGPVCDTAGKVRHILATSRDVTDYMTRRLSEQLRREEAEQHAEFSESVAREMRHRLKNQLAVVGSVAKLLSRHSETAEEMQIKLERKISALAKAQDMLTVHRDEPVTASAAIEQVLGASGAGEAIEVLEIPEVRLGDDGVQQLALMLGELQTNSLKYGALRRDKGKITLSATREDRTLCVHWHEDIGEPLAKPEHVGAGMTLLQRLGSTGSHRGKVEWHSTGPAATFYLRTLP</sequence>
<dbReference type="Pfam" id="PF07536">
    <property type="entry name" value="HWE_HK"/>
    <property type="match status" value="1"/>
</dbReference>
<evidence type="ECO:0000256" key="9">
    <source>
        <dbReference type="ARBA" id="ARBA00022777"/>
    </source>
</evidence>
<evidence type="ECO:0000256" key="2">
    <source>
        <dbReference type="ARBA" id="ARBA00012438"/>
    </source>
</evidence>
<keyword evidence="10" id="KW-0067">ATP-binding</keyword>
<dbReference type="CDD" id="cd00130">
    <property type="entry name" value="PAS"/>
    <property type="match status" value="1"/>
</dbReference>
<dbReference type="Proteomes" id="UP000824281">
    <property type="component" value="Chromosome"/>
</dbReference>
<reference evidence="13 14" key="1">
    <citation type="submission" date="2021-08" db="EMBL/GenBank/DDBJ databases">
        <title>Comparative Genomics Analysis of the Genus Qipengyuania Reveals Extensive Genetic Diversity and Metabolic Versatility, Including the Description of Fifteen Novel Species.</title>
        <authorList>
            <person name="Liu Y."/>
        </authorList>
    </citation>
    <scope>NUCLEOTIDE SEQUENCE [LARGE SCALE GENOMIC DNA]</scope>
    <source>
        <strain evidence="13 14">1NDH13</strain>
    </source>
</reference>
<dbReference type="RefSeq" id="WP_221424345.1">
    <property type="nucleotide sequence ID" value="NZ_CP081295.1"/>
</dbReference>
<keyword evidence="4" id="KW-0285">Flavoprotein</keyword>
<dbReference type="InterPro" id="IPR013656">
    <property type="entry name" value="PAS_4"/>
</dbReference>
<dbReference type="EMBL" id="CP081295">
    <property type="protein sequence ID" value="QZD88835.1"/>
    <property type="molecule type" value="Genomic_DNA"/>
</dbReference>
<dbReference type="InterPro" id="IPR036890">
    <property type="entry name" value="HATPase_C_sf"/>
</dbReference>
<dbReference type="InterPro" id="IPR011102">
    <property type="entry name" value="Sig_transdc_His_kinase_HWE"/>
</dbReference>
<dbReference type="SUPFAM" id="SSF55874">
    <property type="entry name" value="ATPase domain of HSP90 chaperone/DNA topoisomerase II/histidine kinase"/>
    <property type="match status" value="1"/>
</dbReference>
<dbReference type="PROSITE" id="PS50113">
    <property type="entry name" value="PAC"/>
    <property type="match status" value="1"/>
</dbReference>
<keyword evidence="9" id="KW-0418">Kinase</keyword>
<protein>
    <recommendedName>
        <fullName evidence="2">histidine kinase</fullName>
        <ecNumber evidence="2">2.7.13.3</ecNumber>
    </recommendedName>
</protein>
<dbReference type="SMART" id="SM00911">
    <property type="entry name" value="HWE_HK"/>
    <property type="match status" value="1"/>
</dbReference>
<feature type="domain" description="PAC" evidence="12">
    <location>
        <begin position="84"/>
        <end position="138"/>
    </location>
</feature>
<keyword evidence="6" id="KW-0808">Transferase</keyword>
<keyword evidence="3" id="KW-0597">Phosphoprotein</keyword>
<keyword evidence="14" id="KW-1185">Reference proteome</keyword>